<name>A0A1H5ZYZ1_9PSEU</name>
<dbReference type="Proteomes" id="UP000236729">
    <property type="component" value="Unassembled WGS sequence"/>
</dbReference>
<dbReference type="RefSeq" id="WP_093355537.1">
    <property type="nucleotide sequence ID" value="NZ_FNVB01000003.1"/>
</dbReference>
<evidence type="ECO:0000313" key="1">
    <source>
        <dbReference type="EMBL" id="SEG40917.1"/>
    </source>
</evidence>
<evidence type="ECO:0000313" key="4">
    <source>
        <dbReference type="Proteomes" id="UP000236729"/>
    </source>
</evidence>
<dbReference type="EMBL" id="FNVB01000003">
    <property type="protein sequence ID" value="SEG40917.1"/>
    <property type="molecule type" value="Genomic_DNA"/>
</dbReference>
<sequence length="256" mass="27332">MGILKIVKWGVLALGVGLTAKWIVSLSTTGELVGPGITGPIMLVTVVPMLFSVDRSLSGGVRAKQFRGAPIGIGTVVAVRPTGLRVNDQPQLEFELDVDTEDGTTFRASARQIVPVHEAGAVRAGVKMPVRYLPESADGKVVLATDASQAELQAAFNRIRVATGEMTAHQLDIAERGVRGRAVVLSAQPTGEIQRDRAVIRIELRVTRADGTAFDVVQEKALAPEFLPKTQPGMVIDVIYLPHDESEVVLSVRANA</sequence>
<dbReference type="EMBL" id="FOME01000009">
    <property type="protein sequence ID" value="SFE15731.1"/>
    <property type="molecule type" value="Genomic_DNA"/>
</dbReference>
<protein>
    <submittedName>
        <fullName evidence="1">Uncharacterized protein</fullName>
    </submittedName>
</protein>
<gene>
    <name evidence="1" type="ORF">SAMN02982929_02039</name>
    <name evidence="2" type="ORF">SAMN05216506_109100</name>
</gene>
<accession>A0A1H5ZYZ1</accession>
<organism evidence="1 4">
    <name type="scientific">Saccharopolyspora kobensis</name>
    <dbReference type="NCBI Taxonomy" id="146035"/>
    <lineage>
        <taxon>Bacteria</taxon>
        <taxon>Bacillati</taxon>
        <taxon>Actinomycetota</taxon>
        <taxon>Actinomycetes</taxon>
        <taxon>Pseudonocardiales</taxon>
        <taxon>Pseudonocardiaceae</taxon>
        <taxon>Saccharopolyspora</taxon>
    </lineage>
</organism>
<reference evidence="3 4" key="2">
    <citation type="submission" date="2016-10" db="EMBL/GenBank/DDBJ databases">
        <authorList>
            <person name="Varghese N."/>
            <person name="Submissions S."/>
        </authorList>
    </citation>
    <scope>NUCLEOTIDE SEQUENCE [LARGE SCALE GENOMIC DNA]</scope>
    <source>
        <strain evidence="4">ATCC 20501</strain>
        <strain evidence="2 3">CGMCC 4.3529</strain>
    </source>
</reference>
<keyword evidence="3" id="KW-1185">Reference proteome</keyword>
<evidence type="ECO:0000313" key="2">
    <source>
        <dbReference type="EMBL" id="SFE15731.1"/>
    </source>
</evidence>
<evidence type="ECO:0000313" key="3">
    <source>
        <dbReference type="Proteomes" id="UP000199690"/>
    </source>
</evidence>
<accession>A0A1I1Y824</accession>
<dbReference type="Proteomes" id="UP000199690">
    <property type="component" value="Unassembled WGS sequence"/>
</dbReference>
<reference evidence="1" key="1">
    <citation type="submission" date="2016-10" db="EMBL/GenBank/DDBJ databases">
        <authorList>
            <person name="de Groot N.N."/>
        </authorList>
    </citation>
    <scope>NUCLEOTIDE SEQUENCE [LARGE SCALE GENOMIC DNA]</scope>
    <source>
        <strain evidence="1">ATCC 20501</strain>
    </source>
</reference>
<proteinExistence type="predicted"/>
<dbReference type="AlphaFoldDB" id="A0A1H5ZYZ1"/>